<reference evidence="3 4" key="1">
    <citation type="submission" date="2015-06" db="EMBL/GenBank/DDBJ databases">
        <title>Talaromyces atroroseus IBT 11181 draft genome.</title>
        <authorList>
            <person name="Rasmussen K.B."/>
            <person name="Rasmussen S."/>
            <person name="Petersen B."/>
            <person name="Sicheritz-Ponten T."/>
            <person name="Mortensen U.H."/>
            <person name="Thrane U."/>
        </authorList>
    </citation>
    <scope>NUCLEOTIDE SEQUENCE [LARGE SCALE GENOMIC DNA]</scope>
    <source>
        <strain evidence="3 4">IBT 11181</strain>
    </source>
</reference>
<feature type="compositionally biased region" description="Low complexity" evidence="2">
    <location>
        <begin position="106"/>
        <end position="131"/>
    </location>
</feature>
<organism evidence="3 4">
    <name type="scientific">Talaromyces atroroseus</name>
    <dbReference type="NCBI Taxonomy" id="1441469"/>
    <lineage>
        <taxon>Eukaryota</taxon>
        <taxon>Fungi</taxon>
        <taxon>Dikarya</taxon>
        <taxon>Ascomycota</taxon>
        <taxon>Pezizomycotina</taxon>
        <taxon>Eurotiomycetes</taxon>
        <taxon>Eurotiomycetidae</taxon>
        <taxon>Eurotiales</taxon>
        <taxon>Trichocomaceae</taxon>
        <taxon>Talaromyces</taxon>
        <taxon>Talaromyces sect. Trachyspermi</taxon>
    </lineage>
</organism>
<dbReference type="EMBL" id="LFMY01000004">
    <property type="protein sequence ID" value="OKL61379.1"/>
    <property type="molecule type" value="Genomic_DNA"/>
</dbReference>
<evidence type="ECO:0000313" key="3">
    <source>
        <dbReference type="EMBL" id="OKL61379.1"/>
    </source>
</evidence>
<feature type="coiled-coil region" evidence="1">
    <location>
        <begin position="189"/>
        <end position="216"/>
    </location>
</feature>
<comment type="caution">
    <text evidence="3">The sequence shown here is derived from an EMBL/GenBank/DDBJ whole genome shotgun (WGS) entry which is preliminary data.</text>
</comment>
<dbReference type="GeneID" id="31003533"/>
<feature type="region of interest" description="Disordered" evidence="2">
    <location>
        <begin position="241"/>
        <end position="282"/>
    </location>
</feature>
<keyword evidence="1" id="KW-0175">Coiled coil</keyword>
<proteinExistence type="predicted"/>
<accession>A0A225B092</accession>
<evidence type="ECO:0000256" key="1">
    <source>
        <dbReference type="SAM" id="Coils"/>
    </source>
</evidence>
<gene>
    <name evidence="3" type="ORF">UA08_03778</name>
</gene>
<dbReference type="STRING" id="1441469.A0A225B092"/>
<dbReference type="AlphaFoldDB" id="A0A225B092"/>
<dbReference type="RefSeq" id="XP_020121500.1">
    <property type="nucleotide sequence ID" value="XM_020266116.1"/>
</dbReference>
<name>A0A225B092_TALAT</name>
<feature type="compositionally biased region" description="Basic and acidic residues" evidence="2">
    <location>
        <begin position="133"/>
        <end position="146"/>
    </location>
</feature>
<keyword evidence="4" id="KW-1185">Reference proteome</keyword>
<evidence type="ECO:0000256" key="2">
    <source>
        <dbReference type="SAM" id="MobiDB-lite"/>
    </source>
</evidence>
<sequence length="326" mass="36798">MMNTASPHSRTHRLSPSFTDSAIDVELSDSTQSDEDSIPIFPAAQFSLAERLSYITHLASENSLRGYTVDERAAINKCLGDLETLLLDPRPGISRVIALNRPPSPSSAGPPSRSATPTPIPTTTPTANSVTTRRKEAEDVVSRERNQTITEQTSAGLQSVLGALSSVNEELQQRYLESRHIHDLFIVKCEGLAQRIIELENEVHELKSDILEDTIELEGLRGTIRGLESWVNRWQRQREITIASSNPPSRRRQRGSSSSSSWRWKKKKQSTNHGHEQDVAEEEEEDFDVFLDGVLAWMRGWNDVEEGFLVRARRRKMRRDQKSSIT</sequence>
<protein>
    <submittedName>
        <fullName evidence="3">Uncharacterized protein</fullName>
    </submittedName>
</protein>
<evidence type="ECO:0000313" key="4">
    <source>
        <dbReference type="Proteomes" id="UP000214365"/>
    </source>
</evidence>
<feature type="region of interest" description="Disordered" evidence="2">
    <location>
        <begin position="96"/>
        <end position="152"/>
    </location>
</feature>
<dbReference type="OrthoDB" id="4448936at2759"/>
<dbReference type="Proteomes" id="UP000214365">
    <property type="component" value="Unassembled WGS sequence"/>
</dbReference>